<accession>A0A4R1FY05</accession>
<proteinExistence type="predicted"/>
<sequence length="92" mass="10403">MPELSVSVGFAERLPAMISHTSTVAATAARTKKLFRRFSTGCYRRRMPRPQPREERAVYEATAQIQRPTAMHRLRPGAVMSGTRLARARFTV</sequence>
<evidence type="ECO:0000313" key="2">
    <source>
        <dbReference type="Proteomes" id="UP000294856"/>
    </source>
</evidence>
<name>A0A4R1FY05_9NOCA</name>
<dbReference type="Proteomes" id="UP000294856">
    <property type="component" value="Unassembled WGS sequence"/>
</dbReference>
<reference evidence="1 2" key="1">
    <citation type="submission" date="2019-03" db="EMBL/GenBank/DDBJ databases">
        <title>Genomic Encyclopedia of Type Strains, Phase IV (KMG-IV): sequencing the most valuable type-strain genomes for metagenomic binning, comparative biology and taxonomic classification.</title>
        <authorList>
            <person name="Goeker M."/>
        </authorList>
    </citation>
    <scope>NUCLEOTIDE SEQUENCE [LARGE SCALE GENOMIC DNA]</scope>
    <source>
        <strain evidence="1 2">DSM 44684</strain>
    </source>
</reference>
<comment type="caution">
    <text evidence="1">The sequence shown here is derived from an EMBL/GenBank/DDBJ whole genome shotgun (WGS) entry which is preliminary data.</text>
</comment>
<organism evidence="1 2">
    <name type="scientific">Nocardia alba</name>
    <dbReference type="NCBI Taxonomy" id="225051"/>
    <lineage>
        <taxon>Bacteria</taxon>
        <taxon>Bacillati</taxon>
        <taxon>Actinomycetota</taxon>
        <taxon>Actinomycetes</taxon>
        <taxon>Mycobacteriales</taxon>
        <taxon>Nocardiaceae</taxon>
        <taxon>Nocardia</taxon>
    </lineage>
</organism>
<gene>
    <name evidence="1" type="ORF">DFR71_0031</name>
</gene>
<evidence type="ECO:0000313" key="1">
    <source>
        <dbReference type="EMBL" id="TCJ99060.1"/>
    </source>
</evidence>
<keyword evidence="2" id="KW-1185">Reference proteome</keyword>
<dbReference type="AlphaFoldDB" id="A0A4R1FY05"/>
<protein>
    <submittedName>
        <fullName evidence="1">Uncharacterized protein</fullName>
    </submittedName>
</protein>
<dbReference type="EMBL" id="SMFR01000001">
    <property type="protein sequence ID" value="TCJ99060.1"/>
    <property type="molecule type" value="Genomic_DNA"/>
</dbReference>